<protein>
    <recommendedName>
        <fullName evidence="3">Retrotransposon gag domain-containing protein</fullName>
    </recommendedName>
</protein>
<evidence type="ECO:0000313" key="2">
    <source>
        <dbReference type="Proteomes" id="UP001324115"/>
    </source>
</evidence>
<comment type="caution">
    <text evidence="1">The sequence shown here is derived from an EMBL/GenBank/DDBJ whole genome shotgun (WGS) entry which is preliminary data.</text>
</comment>
<evidence type="ECO:0008006" key="3">
    <source>
        <dbReference type="Google" id="ProtNLM"/>
    </source>
</evidence>
<sequence>MINIRVKKLPAALDAQGSAARETQSQLEIEISLLKRAMCDLPREGEVATKVKLPKPKPFNGAKSAKDLENFLWDMKQYFKAARVPDQEMIMITSMYLSGDAKLWCRTYVEDYTNAGRVKIDS</sequence>
<dbReference type="Proteomes" id="UP001324115">
    <property type="component" value="Unassembled WGS sequence"/>
</dbReference>
<proteinExistence type="predicted"/>
<accession>A0AAN7J8C0</accession>
<organism evidence="1 2">
    <name type="scientific">Quercus rubra</name>
    <name type="common">Northern red oak</name>
    <name type="synonym">Quercus borealis</name>
    <dbReference type="NCBI Taxonomy" id="3512"/>
    <lineage>
        <taxon>Eukaryota</taxon>
        <taxon>Viridiplantae</taxon>
        <taxon>Streptophyta</taxon>
        <taxon>Embryophyta</taxon>
        <taxon>Tracheophyta</taxon>
        <taxon>Spermatophyta</taxon>
        <taxon>Magnoliopsida</taxon>
        <taxon>eudicotyledons</taxon>
        <taxon>Gunneridae</taxon>
        <taxon>Pentapetalae</taxon>
        <taxon>rosids</taxon>
        <taxon>fabids</taxon>
        <taxon>Fagales</taxon>
        <taxon>Fagaceae</taxon>
        <taxon>Quercus</taxon>
    </lineage>
</organism>
<dbReference type="AlphaFoldDB" id="A0AAN7J8C0"/>
<reference evidence="1 2" key="1">
    <citation type="journal article" date="2023" name="G3 (Bethesda)">
        <title>A haplotype-resolved chromosome-scale genome for Quercus rubra L. provides insights into the genetics of adaptive traits for red oak species.</title>
        <authorList>
            <person name="Kapoor B."/>
            <person name="Jenkins J."/>
            <person name="Schmutz J."/>
            <person name="Zhebentyayeva T."/>
            <person name="Kuelheim C."/>
            <person name="Coggeshall M."/>
            <person name="Heim C."/>
            <person name="Lasky J.R."/>
            <person name="Leites L."/>
            <person name="Islam-Faridi N."/>
            <person name="Romero-Severson J."/>
            <person name="DeLeo V.L."/>
            <person name="Lucas S.M."/>
            <person name="Lazic D."/>
            <person name="Gailing O."/>
            <person name="Carlson J."/>
            <person name="Staton M."/>
        </authorList>
    </citation>
    <scope>NUCLEOTIDE SEQUENCE [LARGE SCALE GENOMIC DNA]</scope>
    <source>
        <strain evidence="1">Pseudo-F2</strain>
    </source>
</reference>
<gene>
    <name evidence="1" type="ORF">RGQ29_011138</name>
</gene>
<evidence type="ECO:0000313" key="1">
    <source>
        <dbReference type="EMBL" id="KAK4601915.1"/>
    </source>
</evidence>
<dbReference type="EMBL" id="JAXUIC010000002">
    <property type="protein sequence ID" value="KAK4601915.1"/>
    <property type="molecule type" value="Genomic_DNA"/>
</dbReference>
<keyword evidence="2" id="KW-1185">Reference proteome</keyword>
<name>A0AAN7J8C0_QUERU</name>